<reference evidence="14" key="1">
    <citation type="submission" date="2018-05" db="EMBL/GenBank/DDBJ databases">
        <title>Ignatzschineria dubaiensis sp. nov., isolated from necrotic foot tissues of dromedaries (Camelus dromedarius) and associated maggots in Dubai, United Arab Emirates.</title>
        <authorList>
            <person name="Tsang C.C."/>
            <person name="Tang J.Y.M."/>
            <person name="Fong J.Y.H."/>
            <person name="Kinne J."/>
            <person name="Lee H.H."/>
            <person name="Joseph M."/>
            <person name="Jose S."/>
            <person name="Schuster R.K."/>
            <person name="Tang Y."/>
            <person name="Sivakumar S."/>
            <person name="Chen J.H.K."/>
            <person name="Teng J.L.L."/>
            <person name="Lau S.K.P."/>
            <person name="Wernery U."/>
            <person name="Woo P.C.Y."/>
        </authorList>
    </citation>
    <scope>NUCLEOTIDE SEQUENCE [LARGE SCALE GENOMIC DNA]</scope>
    <source>
        <strain evidence="14">KCTC 22644</strain>
    </source>
</reference>
<dbReference type="Proteomes" id="UP000245020">
    <property type="component" value="Unassembled WGS sequence"/>
</dbReference>
<accession>A0A2U2AGD8</accession>
<dbReference type="Pfam" id="PF02537">
    <property type="entry name" value="CRCB"/>
    <property type="match status" value="1"/>
</dbReference>
<keyword evidence="5 12" id="KW-1133">Transmembrane helix</keyword>
<keyword evidence="9 12" id="KW-0407">Ion channel</keyword>
<feature type="binding site" evidence="12">
    <location>
        <position position="76"/>
    </location>
    <ligand>
        <name>Na(+)</name>
        <dbReference type="ChEBI" id="CHEBI:29101"/>
        <note>structural</note>
    </ligand>
</feature>
<keyword evidence="7 12" id="KW-0406">Ion transport</keyword>
<comment type="catalytic activity">
    <reaction evidence="11">
        <text>fluoride(in) = fluoride(out)</text>
        <dbReference type="Rhea" id="RHEA:76159"/>
        <dbReference type="ChEBI" id="CHEBI:17051"/>
    </reaction>
    <physiologicalReaction direction="left-to-right" evidence="11">
        <dbReference type="Rhea" id="RHEA:76160"/>
    </physiologicalReaction>
</comment>
<keyword evidence="2 12" id="KW-1003">Cell membrane</keyword>
<keyword evidence="4 12" id="KW-0812">Transmembrane</keyword>
<evidence type="ECO:0000256" key="12">
    <source>
        <dbReference type="HAMAP-Rule" id="MF_00454"/>
    </source>
</evidence>
<dbReference type="GO" id="GO:0005886">
    <property type="term" value="C:plasma membrane"/>
    <property type="evidence" value="ECO:0007669"/>
    <property type="project" value="UniProtKB-SubCell"/>
</dbReference>
<dbReference type="GO" id="GO:0062054">
    <property type="term" value="F:fluoride channel activity"/>
    <property type="evidence" value="ECO:0007669"/>
    <property type="project" value="UniProtKB-UniRule"/>
</dbReference>
<comment type="activity regulation">
    <text evidence="12">Na(+) is not transported, but it plays an essential structural role and its presence is essential for fluoride channel function.</text>
</comment>
<evidence type="ECO:0000256" key="8">
    <source>
        <dbReference type="ARBA" id="ARBA00023136"/>
    </source>
</evidence>
<evidence type="ECO:0000256" key="10">
    <source>
        <dbReference type="ARBA" id="ARBA00035120"/>
    </source>
</evidence>
<feature type="transmembrane region" description="Helical" evidence="12">
    <location>
        <begin position="37"/>
        <end position="59"/>
    </location>
</feature>
<sequence>MPNIIQNLLLVMFGASLGGGCRYLFTLIETKLTTPIQISTLLVNIIGGLLAGLIAGYLLQKPDQTIRLFLIVGFCGGLTTFSSFSLEAMNLLQNRAYLYAFLLILLHFVGAISATFAGFTLMQRIILH</sequence>
<dbReference type="GO" id="GO:0046872">
    <property type="term" value="F:metal ion binding"/>
    <property type="evidence" value="ECO:0007669"/>
    <property type="project" value="UniProtKB-KW"/>
</dbReference>
<dbReference type="GO" id="GO:0140114">
    <property type="term" value="P:cellular detoxification of fluoride"/>
    <property type="evidence" value="ECO:0007669"/>
    <property type="project" value="UniProtKB-UniRule"/>
</dbReference>
<evidence type="ECO:0000256" key="1">
    <source>
        <dbReference type="ARBA" id="ARBA00004651"/>
    </source>
</evidence>
<evidence type="ECO:0000313" key="14">
    <source>
        <dbReference type="Proteomes" id="UP000245020"/>
    </source>
</evidence>
<dbReference type="PANTHER" id="PTHR28259:SF1">
    <property type="entry name" value="FLUORIDE EXPORT PROTEIN 1-RELATED"/>
    <property type="match status" value="1"/>
</dbReference>
<evidence type="ECO:0000256" key="5">
    <source>
        <dbReference type="ARBA" id="ARBA00022989"/>
    </source>
</evidence>
<evidence type="ECO:0000256" key="7">
    <source>
        <dbReference type="ARBA" id="ARBA00023065"/>
    </source>
</evidence>
<feature type="transmembrane region" description="Helical" evidence="12">
    <location>
        <begin position="96"/>
        <end position="122"/>
    </location>
</feature>
<comment type="subcellular location">
    <subcellularLocation>
        <location evidence="1 12">Cell membrane</location>
        <topology evidence="1 12">Multi-pass membrane protein</topology>
    </subcellularLocation>
</comment>
<feature type="transmembrane region" description="Helical" evidence="12">
    <location>
        <begin position="66"/>
        <end position="84"/>
    </location>
</feature>
<keyword evidence="6 12" id="KW-0915">Sodium</keyword>
<evidence type="ECO:0000256" key="9">
    <source>
        <dbReference type="ARBA" id="ARBA00023303"/>
    </source>
</evidence>
<evidence type="ECO:0000256" key="4">
    <source>
        <dbReference type="ARBA" id="ARBA00022692"/>
    </source>
</evidence>
<dbReference type="OrthoDB" id="9806299at2"/>
<evidence type="ECO:0000256" key="2">
    <source>
        <dbReference type="ARBA" id="ARBA00022475"/>
    </source>
</evidence>
<keyword evidence="8 12" id="KW-0472">Membrane</keyword>
<evidence type="ECO:0000256" key="6">
    <source>
        <dbReference type="ARBA" id="ARBA00023053"/>
    </source>
</evidence>
<dbReference type="InterPro" id="IPR003691">
    <property type="entry name" value="FluC"/>
</dbReference>
<keyword evidence="14" id="KW-1185">Reference proteome</keyword>
<proteinExistence type="inferred from homology"/>
<dbReference type="AlphaFoldDB" id="A0A2U2AGD8"/>
<comment type="function">
    <text evidence="12">Fluoride-specific ion channel. Important for reducing fluoride concentration in the cell, thus reducing its toxicity.</text>
</comment>
<evidence type="ECO:0000256" key="11">
    <source>
        <dbReference type="ARBA" id="ARBA00035585"/>
    </source>
</evidence>
<dbReference type="HAMAP" id="MF_00454">
    <property type="entry name" value="FluC"/>
    <property type="match status" value="1"/>
</dbReference>
<evidence type="ECO:0000313" key="13">
    <source>
        <dbReference type="EMBL" id="PWD81726.1"/>
    </source>
</evidence>
<dbReference type="EMBL" id="QEWQ01000001">
    <property type="protein sequence ID" value="PWD81726.1"/>
    <property type="molecule type" value="Genomic_DNA"/>
</dbReference>
<name>A0A2U2AGD8_9GAMM</name>
<dbReference type="PANTHER" id="PTHR28259">
    <property type="entry name" value="FLUORIDE EXPORT PROTEIN 1-RELATED"/>
    <property type="match status" value="1"/>
</dbReference>
<dbReference type="RefSeq" id="WP_109188357.1">
    <property type="nucleotide sequence ID" value="NZ_BMYA01000001.1"/>
</dbReference>
<protein>
    <recommendedName>
        <fullName evidence="12">Fluoride-specific ion channel FluC</fullName>
    </recommendedName>
</protein>
<feature type="binding site" evidence="12">
    <location>
        <position position="79"/>
    </location>
    <ligand>
        <name>Na(+)</name>
        <dbReference type="ChEBI" id="CHEBI:29101"/>
        <note>structural</note>
    </ligand>
</feature>
<keyword evidence="12" id="KW-0813">Transport</keyword>
<organism evidence="13 14">
    <name type="scientific">Ignatzschineria ureiclastica</name>
    <dbReference type="NCBI Taxonomy" id="472582"/>
    <lineage>
        <taxon>Bacteria</taxon>
        <taxon>Pseudomonadati</taxon>
        <taxon>Pseudomonadota</taxon>
        <taxon>Gammaproteobacteria</taxon>
        <taxon>Cardiobacteriales</taxon>
        <taxon>Ignatzschineriaceae</taxon>
        <taxon>Ignatzschineria</taxon>
    </lineage>
</organism>
<keyword evidence="3" id="KW-0997">Cell inner membrane</keyword>
<feature type="transmembrane region" description="Helical" evidence="12">
    <location>
        <begin position="7"/>
        <end position="25"/>
    </location>
</feature>
<evidence type="ECO:0000256" key="3">
    <source>
        <dbReference type="ARBA" id="ARBA00022519"/>
    </source>
</evidence>
<comment type="caution">
    <text evidence="13">The sequence shown here is derived from an EMBL/GenBank/DDBJ whole genome shotgun (WGS) entry which is preliminary data.</text>
</comment>
<keyword evidence="12" id="KW-0479">Metal-binding</keyword>
<gene>
    <name evidence="12" type="primary">fluC</name>
    <name evidence="12" type="synonym">crcB</name>
    <name evidence="13" type="ORF">DC083_00580</name>
</gene>
<comment type="similarity">
    <text evidence="10 12">Belongs to the fluoride channel Fluc/FEX (TC 1.A.43) family.</text>
</comment>